<keyword evidence="1" id="KW-0732">Signal</keyword>
<proteinExistence type="predicted"/>
<organism evidence="2 3">
    <name type="scientific">Lusitaniella coriacea LEGE 07157</name>
    <dbReference type="NCBI Taxonomy" id="945747"/>
    <lineage>
        <taxon>Bacteria</taxon>
        <taxon>Bacillati</taxon>
        <taxon>Cyanobacteriota</taxon>
        <taxon>Cyanophyceae</taxon>
        <taxon>Spirulinales</taxon>
        <taxon>Lusitaniellaceae</taxon>
        <taxon>Lusitaniella</taxon>
    </lineage>
</organism>
<gene>
    <name evidence="2" type="ORF">IQ249_09795</name>
</gene>
<evidence type="ECO:0000313" key="2">
    <source>
        <dbReference type="EMBL" id="MBE9116187.1"/>
    </source>
</evidence>
<sequence length="211" mass="23747">MFSRKIALGLIALTLSLVTVLLPTTNAFSQDSPPVESPNTSQAELIVRDRGNIAINEVKFTRVDYVGQCPGNAYLPAKLEAQFVSHNTPPAANRRVVIKNVSKGLASDPYPFTDREYSHDRYSEGFGIRINYEHNSRNFSMIGGNNQLEYAIIDANKNPIEQGSFAVQVSINDRGTIQRDMICRDEFKCEIERRDDRENRICRTLTTCNCP</sequence>
<dbReference type="Proteomes" id="UP000654482">
    <property type="component" value="Unassembled WGS sequence"/>
</dbReference>
<name>A0A8J7DW83_9CYAN</name>
<protein>
    <submittedName>
        <fullName evidence="2">Uncharacterized protein</fullName>
    </submittedName>
</protein>
<feature type="signal peptide" evidence="1">
    <location>
        <begin position="1"/>
        <end position="29"/>
    </location>
</feature>
<feature type="chain" id="PRO_5035274546" evidence="1">
    <location>
        <begin position="30"/>
        <end position="211"/>
    </location>
</feature>
<reference evidence="2" key="1">
    <citation type="submission" date="2020-10" db="EMBL/GenBank/DDBJ databases">
        <authorList>
            <person name="Castelo-Branco R."/>
            <person name="Eusebio N."/>
            <person name="Adriana R."/>
            <person name="Vieira A."/>
            <person name="Brugerolle De Fraissinette N."/>
            <person name="Rezende De Castro R."/>
            <person name="Schneider M.P."/>
            <person name="Vasconcelos V."/>
            <person name="Leao P.N."/>
        </authorList>
    </citation>
    <scope>NUCLEOTIDE SEQUENCE</scope>
    <source>
        <strain evidence="2">LEGE 07157</strain>
    </source>
</reference>
<dbReference type="AlphaFoldDB" id="A0A8J7DW83"/>
<evidence type="ECO:0000313" key="3">
    <source>
        <dbReference type="Proteomes" id="UP000654482"/>
    </source>
</evidence>
<keyword evidence="3" id="KW-1185">Reference proteome</keyword>
<accession>A0A8J7DW83</accession>
<dbReference type="EMBL" id="JADEWZ010000012">
    <property type="protein sequence ID" value="MBE9116187.1"/>
    <property type="molecule type" value="Genomic_DNA"/>
</dbReference>
<comment type="caution">
    <text evidence="2">The sequence shown here is derived from an EMBL/GenBank/DDBJ whole genome shotgun (WGS) entry which is preliminary data.</text>
</comment>
<evidence type="ECO:0000256" key="1">
    <source>
        <dbReference type="SAM" id="SignalP"/>
    </source>
</evidence>
<dbReference type="RefSeq" id="WP_194029282.1">
    <property type="nucleotide sequence ID" value="NZ_JADEWZ010000012.1"/>
</dbReference>